<accession>A0AAD4DVL8</accession>
<gene>
    <name evidence="3" type="ORF">F5891DRAFT_1254829</name>
</gene>
<dbReference type="CDD" id="cd19757">
    <property type="entry name" value="Bbox1"/>
    <property type="match status" value="1"/>
</dbReference>
<name>A0AAD4DVL8_9AGAM</name>
<feature type="compositionally biased region" description="Polar residues" evidence="1">
    <location>
        <begin position="1"/>
        <end position="11"/>
    </location>
</feature>
<dbReference type="InterPro" id="IPR040521">
    <property type="entry name" value="KDZ"/>
</dbReference>
<keyword evidence="4" id="KW-1185">Reference proteome</keyword>
<dbReference type="AlphaFoldDB" id="A0AAD4DVL8"/>
<dbReference type="Pfam" id="PF18803">
    <property type="entry name" value="CxC2"/>
    <property type="match status" value="1"/>
</dbReference>
<feature type="region of interest" description="Disordered" evidence="1">
    <location>
        <begin position="89"/>
        <end position="138"/>
    </location>
</feature>
<dbReference type="Pfam" id="PF18758">
    <property type="entry name" value="KDZ"/>
    <property type="match status" value="1"/>
</dbReference>
<evidence type="ECO:0000313" key="4">
    <source>
        <dbReference type="Proteomes" id="UP001195769"/>
    </source>
</evidence>
<feature type="compositionally biased region" description="Polar residues" evidence="1">
    <location>
        <begin position="90"/>
        <end position="100"/>
    </location>
</feature>
<dbReference type="Proteomes" id="UP001195769">
    <property type="component" value="Unassembled WGS sequence"/>
</dbReference>
<dbReference type="RefSeq" id="XP_041220256.1">
    <property type="nucleotide sequence ID" value="XM_041369968.1"/>
</dbReference>
<feature type="compositionally biased region" description="Polar residues" evidence="1">
    <location>
        <begin position="25"/>
        <end position="35"/>
    </location>
</feature>
<dbReference type="PANTHER" id="PTHR33096">
    <property type="entry name" value="CXC2 DOMAIN-CONTAINING PROTEIN"/>
    <property type="match status" value="1"/>
</dbReference>
<dbReference type="GeneID" id="64664266"/>
<comment type="caution">
    <text evidence="3">The sequence shown here is derived from an EMBL/GenBank/DDBJ whole genome shotgun (WGS) entry which is preliminary data.</text>
</comment>
<reference evidence="3" key="1">
    <citation type="journal article" date="2020" name="New Phytol.">
        <title>Comparative genomics reveals dynamic genome evolution in host specialist ectomycorrhizal fungi.</title>
        <authorList>
            <person name="Lofgren L.A."/>
            <person name="Nguyen N.H."/>
            <person name="Vilgalys R."/>
            <person name="Ruytinx J."/>
            <person name="Liao H.L."/>
            <person name="Branco S."/>
            <person name="Kuo A."/>
            <person name="LaButti K."/>
            <person name="Lipzen A."/>
            <person name="Andreopoulos W."/>
            <person name="Pangilinan J."/>
            <person name="Riley R."/>
            <person name="Hundley H."/>
            <person name="Na H."/>
            <person name="Barry K."/>
            <person name="Grigoriev I.V."/>
            <person name="Stajich J.E."/>
            <person name="Kennedy P.G."/>
        </authorList>
    </citation>
    <scope>NUCLEOTIDE SEQUENCE</scope>
    <source>
        <strain evidence="3">FC203</strain>
    </source>
</reference>
<evidence type="ECO:0000256" key="1">
    <source>
        <dbReference type="SAM" id="MobiDB-lite"/>
    </source>
</evidence>
<evidence type="ECO:0000259" key="2">
    <source>
        <dbReference type="Pfam" id="PF18803"/>
    </source>
</evidence>
<sequence length="1068" mass="121037">MLPAGDSSNAGPTRIDGVTEGVAPTSHQTVQRAPSRFTFRQVSNRKRPKLNHYAPPTSQLRETVHTAFRFSGRQDGNMQVSAAHLICRPSPSSTHQSSQFAGPEDGSTEFDFAVFDEPSMDAGEDGTMTQSQKSKRTAGDNPLLVWKKERDTYLREIIRLDGRGENARDLCAGCCANPAEFRCQDCDDMQLYCGTCSLANHARSPTHRIQQWNGVFFESSSLKMLGLRVQLGHPIGHPCILPQPAFNNDFVLIDTNGIHELGLDFCGCETSETHVKQLLRHGWFPSTPTNPRTAATFRLLHYYQILSFESKASAYEFYHSLVRLTDNTGMMKRMLDHYDGFMRMVRKWRHLTMLKRFGRGHDPSGVDGTSQGKCVVLCPACPQPGKNLPEGWQTASKAKRWLYAVFLAIDANFRLKRRNVSSDHADPSLSSGWSYFVEEKEYKAFLAEHLTEVQEKSTCSSHSAVNMADTKQAQGLAATGIGTVDCARHNFKRPNGVSDLQKGEKYINMDYLFFSTLRGTQLEMLNVSYDIACQWHKNLWACMKSFPRSHGLDYLTKYIRFFVPKFHLPAHVAKCQTIFSFNFTCYVGRTDGEAPERGWSNINPVASSTKAMGPGCRRDTLDDHFGDWNWKKTVGLGASLLYKMKDALAEKAAHALAFEEFDAVITPEHRSAWLEEMQAWEDNPNDTSISNPLEAKAMAITQAGVRLKLAELEAEELQRGIDSSLHPQILPSVLIASGIDLEEEQHRLANIAESMGQHATDTQKGSLTQMRNSLRRRIDMWRRTQVLYLPAVQGLIDQAAARECHENAECIHLWLPSELKTKPCDPRLQEDEWELRYAQAHDALEELRQCLRIHCSLLTFKREWVRGQGANTRAQNALARIHRRRTACVKRYRSAWMALKSLATIMKKTGWQGRLQELADTHIKPLVDPYATGEGRRHVSWIWMMDGVDHGNEGDDDGVRIKWCKTRARALRWSEEVELLTEEMRRVLEFFTWQQARWEEQGKACVGECAADIEGLRAYAARQANIRRGLADHFRVLWAPFLLLEGPIDLPPQLAEHSLPDLMIPDIL</sequence>
<dbReference type="InterPro" id="IPR041457">
    <property type="entry name" value="CxC2_KDZ-assoc"/>
</dbReference>
<organism evidence="3 4">
    <name type="scientific">Suillus fuscotomentosus</name>
    <dbReference type="NCBI Taxonomy" id="1912939"/>
    <lineage>
        <taxon>Eukaryota</taxon>
        <taxon>Fungi</taxon>
        <taxon>Dikarya</taxon>
        <taxon>Basidiomycota</taxon>
        <taxon>Agaricomycotina</taxon>
        <taxon>Agaricomycetes</taxon>
        <taxon>Agaricomycetidae</taxon>
        <taxon>Boletales</taxon>
        <taxon>Suillineae</taxon>
        <taxon>Suillaceae</taxon>
        <taxon>Suillus</taxon>
    </lineage>
</organism>
<feature type="region of interest" description="Disordered" evidence="1">
    <location>
        <begin position="1"/>
        <end position="35"/>
    </location>
</feature>
<evidence type="ECO:0000313" key="3">
    <source>
        <dbReference type="EMBL" id="KAG1894680.1"/>
    </source>
</evidence>
<proteinExistence type="predicted"/>
<dbReference type="PANTHER" id="PTHR33096:SF1">
    <property type="entry name" value="CXC1-LIKE CYSTEINE CLUSTER ASSOCIATED WITH KDZ TRANSPOSASES DOMAIN-CONTAINING PROTEIN"/>
    <property type="match status" value="1"/>
</dbReference>
<dbReference type="EMBL" id="JABBWK010000076">
    <property type="protein sequence ID" value="KAG1894680.1"/>
    <property type="molecule type" value="Genomic_DNA"/>
</dbReference>
<protein>
    <recommendedName>
        <fullName evidence="2">CxC2-like cysteine cluster KDZ transposase-associated domain-containing protein</fullName>
    </recommendedName>
</protein>
<feature type="domain" description="CxC2-like cysteine cluster KDZ transposase-associated" evidence="2">
    <location>
        <begin position="222"/>
        <end position="329"/>
    </location>
</feature>